<proteinExistence type="predicted"/>
<dbReference type="AlphaFoldDB" id="A0A420ERF9"/>
<protein>
    <submittedName>
        <fullName evidence="1">Uncharacterized protein</fullName>
    </submittedName>
</protein>
<accession>A0A420ERF9</accession>
<comment type="caution">
    <text evidence="1">The sequence shown here is derived from an EMBL/GenBank/DDBJ whole genome shotgun (WGS) entry which is preliminary data.</text>
</comment>
<reference evidence="1 2" key="1">
    <citation type="submission" date="2018-09" db="EMBL/GenBank/DDBJ databases">
        <title>Altererythrobacter spongiae sp. nov., isolated from a marine sponge.</title>
        <authorList>
            <person name="Zhuang L."/>
            <person name="Luo L."/>
        </authorList>
    </citation>
    <scope>NUCLEOTIDE SEQUENCE [LARGE SCALE GENOMIC DNA]</scope>
    <source>
        <strain evidence="1 2">HN-Y73</strain>
    </source>
</reference>
<name>A0A420ERF9_9SPHN</name>
<dbReference type="Proteomes" id="UP000284395">
    <property type="component" value="Unassembled WGS sequence"/>
</dbReference>
<gene>
    <name evidence="1" type="ORF">D6851_01755</name>
</gene>
<sequence length="107" mass="11075">MLTACSGGDGQADPVGEPIACALNGADDFTSDCFVERKQVDGVLTLIVHHPDGGFRRFDVQANGSGLAASDGADMAVTKMADNGIEVTLDGDRYQFPARIEGDAPSS</sequence>
<keyword evidence="2" id="KW-1185">Reference proteome</keyword>
<evidence type="ECO:0000313" key="1">
    <source>
        <dbReference type="EMBL" id="RKF23230.1"/>
    </source>
</evidence>
<dbReference type="EMBL" id="RAPF01000001">
    <property type="protein sequence ID" value="RKF23230.1"/>
    <property type="molecule type" value="Genomic_DNA"/>
</dbReference>
<organism evidence="1 2">
    <name type="scientific">Altericroceibacterium spongiae</name>
    <dbReference type="NCBI Taxonomy" id="2320269"/>
    <lineage>
        <taxon>Bacteria</taxon>
        <taxon>Pseudomonadati</taxon>
        <taxon>Pseudomonadota</taxon>
        <taxon>Alphaproteobacteria</taxon>
        <taxon>Sphingomonadales</taxon>
        <taxon>Erythrobacteraceae</taxon>
        <taxon>Altericroceibacterium</taxon>
    </lineage>
</organism>
<evidence type="ECO:0000313" key="2">
    <source>
        <dbReference type="Proteomes" id="UP000284395"/>
    </source>
</evidence>